<evidence type="ECO:0000256" key="7">
    <source>
        <dbReference type="RuleBase" id="RU364112"/>
    </source>
</evidence>
<evidence type="ECO:0000313" key="9">
    <source>
        <dbReference type="EMBL" id="MDN2483426.1"/>
    </source>
</evidence>
<evidence type="ECO:0000256" key="5">
    <source>
        <dbReference type="ARBA" id="ARBA00022748"/>
    </source>
</evidence>
<evidence type="ECO:0000256" key="4">
    <source>
        <dbReference type="ARBA" id="ARBA00022729"/>
    </source>
</evidence>
<evidence type="ECO:0000256" key="3">
    <source>
        <dbReference type="ARBA" id="ARBA00022723"/>
    </source>
</evidence>
<dbReference type="PANTHER" id="PTHR47870:SF1">
    <property type="entry name" value="CYTOCHROME C-TYPE BIOGENESIS PROTEIN CCMH"/>
    <property type="match status" value="1"/>
</dbReference>
<organism evidence="9 10">
    <name type="scientific">Vibrio agarivorans</name>
    <dbReference type="NCBI Taxonomy" id="153622"/>
    <lineage>
        <taxon>Bacteria</taxon>
        <taxon>Pseudomonadati</taxon>
        <taxon>Pseudomonadota</taxon>
        <taxon>Gammaproteobacteria</taxon>
        <taxon>Vibrionales</taxon>
        <taxon>Vibrionaceae</taxon>
        <taxon>Vibrio</taxon>
    </lineage>
</organism>
<keyword evidence="7" id="KW-0472">Membrane</keyword>
<proteinExistence type="inferred from homology"/>
<name>A0ABT7Y5W1_9VIBR</name>
<accession>A0ABT7Y5W1</accession>
<evidence type="ECO:0000259" key="8">
    <source>
        <dbReference type="Pfam" id="PF03918"/>
    </source>
</evidence>
<keyword evidence="2 7" id="KW-0349">Heme</keyword>
<sequence length="140" mass="15637">MRLRLSRVVLLSATLLIVSMSLRAYEQTSNSEVFESHQQRAQAISIASELRCAECENENLIESNKPAAQALKLQVFSLVKAGFSGEEIKQKLVAEYGQQVLYQPGSSAFPLILWGIPILVSLVVAVFCLRVFRQRKRAGR</sequence>
<keyword evidence="3 7" id="KW-0479">Metal-binding</keyword>
<dbReference type="PANTHER" id="PTHR47870">
    <property type="entry name" value="CYTOCHROME C-TYPE BIOGENESIS PROTEIN CCMH"/>
    <property type="match status" value="1"/>
</dbReference>
<keyword evidence="10" id="KW-1185">Reference proteome</keyword>
<gene>
    <name evidence="9" type="ORF">QWJ08_18945</name>
</gene>
<evidence type="ECO:0000313" key="10">
    <source>
        <dbReference type="Proteomes" id="UP001169719"/>
    </source>
</evidence>
<dbReference type="Proteomes" id="UP001169719">
    <property type="component" value="Unassembled WGS sequence"/>
</dbReference>
<feature type="signal peptide" evidence="7">
    <location>
        <begin position="1"/>
        <end position="24"/>
    </location>
</feature>
<evidence type="ECO:0000256" key="2">
    <source>
        <dbReference type="ARBA" id="ARBA00022617"/>
    </source>
</evidence>
<feature type="transmembrane region" description="Helical" evidence="7">
    <location>
        <begin position="111"/>
        <end position="132"/>
    </location>
</feature>
<keyword evidence="5" id="KW-0201">Cytochrome c-type biogenesis</keyword>
<feature type="domain" description="CcmH/CycL/Ccl2/NrfF N-terminal" evidence="8">
    <location>
        <begin position="15"/>
        <end position="137"/>
    </location>
</feature>
<evidence type="ECO:0000256" key="1">
    <source>
        <dbReference type="ARBA" id="ARBA00010342"/>
    </source>
</evidence>
<reference evidence="9" key="1">
    <citation type="submission" date="2024-05" db="EMBL/GenBank/DDBJ databases">
        <title>Genome Sequences of Four Agar- Degrading Marine Bacteria.</title>
        <authorList>
            <person name="Phillips E.K."/>
            <person name="Shaffer J.C."/>
            <person name="Henson M.W."/>
            <person name="Temperton B."/>
            <person name="Thrash C.J."/>
            <person name="Martin M.O."/>
        </authorList>
    </citation>
    <scope>NUCLEOTIDE SEQUENCE</scope>
    <source>
        <strain evidence="9">EKP203</strain>
    </source>
</reference>
<dbReference type="EMBL" id="JAUEOZ010000002">
    <property type="protein sequence ID" value="MDN2483426.1"/>
    <property type="molecule type" value="Genomic_DNA"/>
</dbReference>
<dbReference type="InterPro" id="IPR038297">
    <property type="entry name" value="CcmH/CycL/NrfF/Ccl2_sf"/>
</dbReference>
<comment type="function">
    <text evidence="7">Possible subunit of a heme lyase.</text>
</comment>
<comment type="caution">
    <text evidence="9">The sequence shown here is derived from an EMBL/GenBank/DDBJ whole genome shotgun (WGS) entry which is preliminary data.</text>
</comment>
<dbReference type="CDD" id="cd16378">
    <property type="entry name" value="CcmH_N"/>
    <property type="match status" value="1"/>
</dbReference>
<dbReference type="Gene3D" id="1.10.8.640">
    <property type="entry name" value="Cytochrome C biogenesis protein"/>
    <property type="match status" value="1"/>
</dbReference>
<evidence type="ECO:0000256" key="6">
    <source>
        <dbReference type="ARBA" id="ARBA00023004"/>
    </source>
</evidence>
<dbReference type="RefSeq" id="WP_289963487.1">
    <property type="nucleotide sequence ID" value="NZ_JAUEOZ010000002.1"/>
</dbReference>
<comment type="similarity">
    <text evidence="1 7">Belongs to the CcmH/CycL/Ccl2/NrfF family.</text>
</comment>
<keyword evidence="4 7" id="KW-0732">Signal</keyword>
<keyword evidence="7" id="KW-0812">Transmembrane</keyword>
<protein>
    <recommendedName>
        <fullName evidence="7">Cytochrome c-type biogenesis protein</fullName>
    </recommendedName>
</protein>
<feature type="chain" id="PRO_5044971091" description="Cytochrome c-type biogenesis protein" evidence="7">
    <location>
        <begin position="25"/>
        <end position="140"/>
    </location>
</feature>
<keyword evidence="7" id="KW-1133">Transmembrane helix</keyword>
<dbReference type="Pfam" id="PF03918">
    <property type="entry name" value="CcmH"/>
    <property type="match status" value="1"/>
</dbReference>
<dbReference type="InterPro" id="IPR005616">
    <property type="entry name" value="CcmH/CycL/Ccl2/NrfF_N"/>
</dbReference>
<dbReference type="InterPro" id="IPR051263">
    <property type="entry name" value="C-type_cytochrome_biogenesis"/>
</dbReference>
<keyword evidence="6 7" id="KW-0408">Iron</keyword>